<name>A0ABQ5BZF2_9ASTR</name>
<reference evidence="2" key="1">
    <citation type="journal article" date="2022" name="Int. J. Mol. Sci.">
        <title>Draft Genome of Tanacetum Coccineum: Genomic Comparison of Closely Related Tanacetum-Family Plants.</title>
        <authorList>
            <person name="Yamashiro T."/>
            <person name="Shiraishi A."/>
            <person name="Nakayama K."/>
            <person name="Satake H."/>
        </authorList>
    </citation>
    <scope>NUCLEOTIDE SEQUENCE</scope>
</reference>
<dbReference type="Proteomes" id="UP001151760">
    <property type="component" value="Unassembled WGS sequence"/>
</dbReference>
<accession>A0ABQ5BZF2</accession>
<organism evidence="2 3">
    <name type="scientific">Tanacetum coccineum</name>
    <dbReference type="NCBI Taxonomy" id="301880"/>
    <lineage>
        <taxon>Eukaryota</taxon>
        <taxon>Viridiplantae</taxon>
        <taxon>Streptophyta</taxon>
        <taxon>Embryophyta</taxon>
        <taxon>Tracheophyta</taxon>
        <taxon>Spermatophyta</taxon>
        <taxon>Magnoliopsida</taxon>
        <taxon>eudicotyledons</taxon>
        <taxon>Gunneridae</taxon>
        <taxon>Pentapetalae</taxon>
        <taxon>asterids</taxon>
        <taxon>campanulids</taxon>
        <taxon>Asterales</taxon>
        <taxon>Asteraceae</taxon>
        <taxon>Asteroideae</taxon>
        <taxon>Anthemideae</taxon>
        <taxon>Anthemidinae</taxon>
        <taxon>Tanacetum</taxon>
    </lineage>
</organism>
<reference evidence="2" key="2">
    <citation type="submission" date="2022-01" db="EMBL/GenBank/DDBJ databases">
        <authorList>
            <person name="Yamashiro T."/>
            <person name="Shiraishi A."/>
            <person name="Satake H."/>
            <person name="Nakayama K."/>
        </authorList>
    </citation>
    <scope>NUCLEOTIDE SEQUENCE</scope>
</reference>
<comment type="caution">
    <text evidence="2">The sequence shown here is derived from an EMBL/GenBank/DDBJ whole genome shotgun (WGS) entry which is preliminary data.</text>
</comment>
<dbReference type="EMBL" id="BQNB010013739">
    <property type="protein sequence ID" value="GJT19703.1"/>
    <property type="molecule type" value="Genomic_DNA"/>
</dbReference>
<evidence type="ECO:0000313" key="3">
    <source>
        <dbReference type="Proteomes" id="UP001151760"/>
    </source>
</evidence>
<feature type="region of interest" description="Disordered" evidence="1">
    <location>
        <begin position="1"/>
        <end position="22"/>
    </location>
</feature>
<gene>
    <name evidence="2" type="ORF">Tco_0878409</name>
</gene>
<proteinExistence type="predicted"/>
<evidence type="ECO:0000256" key="1">
    <source>
        <dbReference type="SAM" id="MobiDB-lite"/>
    </source>
</evidence>
<protein>
    <submittedName>
        <fullName evidence="2">Uncharacterized protein</fullName>
    </submittedName>
</protein>
<sequence>MMEAYTKRINQQREQEAVREQELREQELAAQREQELLAQKQAAQEKEEPPQNSDFRQIIREVCDTKVCEEQKQKLEDTMLELLEDCRQKELYCMHNHVEDLIESALNYKLLLINLKSQRLDKEKQEVKNISEPAAKHRTRITSYLQNFKVIHKESAISLNNTPQISPVIAITHDLPTEELEYSLSIGDEHLSTILEKESDEVIKSSVENLVPIPSESEVTSDNESECDVPGEINIDIIQIKDELLREKLLNVNLLIDKIEALNLTPSIPFVLKYPSSSPIPVVDSDFLIEEVENISFIGRLDNHRIENWLMKEPGWVWYDGGHDVVADRMDDFNDVVDGWIVEWMLFLDDDGEVVVVVMRLLDVRWDDCDVNGWELDVECVMECGIVRSWMLFVMMMEGGMNEMLWRWMNDVGMVMEESVCDDSSPLNIPKGNSVTFSNPLFDSNDDFTSSDNESLSDEDVPKDVKIYSNPLFEFDDEYISSDVNTLFDKVLEDIECKDSYDSNLDESTFLVTPFFDSNKDECFTPSDDVELLLHYDPSISVVSILEGFTDEPLLEENEDLFDLESKEYDWKKILYDPRIDDLISEDKVFDPEIHEIIFFSNIWKLIL</sequence>
<feature type="compositionally biased region" description="Basic and acidic residues" evidence="1">
    <location>
        <begin position="11"/>
        <end position="22"/>
    </location>
</feature>
<feature type="region of interest" description="Disordered" evidence="1">
    <location>
        <begin position="35"/>
        <end position="55"/>
    </location>
</feature>
<keyword evidence="3" id="KW-1185">Reference proteome</keyword>
<evidence type="ECO:0000313" key="2">
    <source>
        <dbReference type="EMBL" id="GJT19703.1"/>
    </source>
</evidence>